<evidence type="ECO:0000256" key="1">
    <source>
        <dbReference type="SAM" id="Phobius"/>
    </source>
</evidence>
<dbReference type="STRING" id="500610.SAMN02799615_01809"/>
<feature type="transmembrane region" description="Helical" evidence="1">
    <location>
        <begin position="58"/>
        <end position="77"/>
    </location>
</feature>
<evidence type="ECO:0000313" key="2">
    <source>
        <dbReference type="EMBL" id="SFE83859.1"/>
    </source>
</evidence>
<evidence type="ECO:0000313" key="3">
    <source>
        <dbReference type="Proteomes" id="UP000199477"/>
    </source>
</evidence>
<dbReference type="InterPro" id="IPR007404">
    <property type="entry name" value="YdjM-like"/>
</dbReference>
<dbReference type="PANTHER" id="PTHR35531">
    <property type="entry name" value="INNER MEMBRANE PROTEIN YBCI-RELATED"/>
    <property type="match status" value="1"/>
</dbReference>
<reference evidence="3" key="1">
    <citation type="submission" date="2016-10" db="EMBL/GenBank/DDBJ databases">
        <authorList>
            <person name="Varghese N."/>
            <person name="Submissions S."/>
        </authorList>
    </citation>
    <scope>NUCLEOTIDE SEQUENCE [LARGE SCALE GENOMIC DNA]</scope>
    <source>
        <strain evidence="3">UNC178MFTsu3.1</strain>
    </source>
</reference>
<feature type="transmembrane region" description="Helical" evidence="1">
    <location>
        <begin position="145"/>
        <end position="169"/>
    </location>
</feature>
<name>A0A1I2DTX0_9GAMM</name>
<keyword evidence="1" id="KW-1133">Transmembrane helix</keyword>
<organism evidence="2 3">
    <name type="scientific">Dyella marensis</name>
    <dbReference type="NCBI Taxonomy" id="500610"/>
    <lineage>
        <taxon>Bacteria</taxon>
        <taxon>Pseudomonadati</taxon>
        <taxon>Pseudomonadota</taxon>
        <taxon>Gammaproteobacteria</taxon>
        <taxon>Lysobacterales</taxon>
        <taxon>Rhodanobacteraceae</taxon>
        <taxon>Dyella</taxon>
    </lineage>
</organism>
<feature type="transmembrane region" description="Helical" evidence="1">
    <location>
        <begin position="84"/>
        <end position="102"/>
    </location>
</feature>
<sequence>MPTIITHAAVPLLLGAAAGKRAISPRLLAAGAIAAMLPDADVLAFKFGVAYADTFGHRGATHSIGMALALGAIAALAHRPLRTTAWRAFLFVGLAALSHPLLDALTDGGLGVGLAWPFSSERFFFPWRPIAVSPIGARFFSARGLAVLGCELIWVWLPCALAALAVWLARRPGRTARMP</sequence>
<protein>
    <submittedName>
        <fullName evidence="2">Inner membrane protein</fullName>
    </submittedName>
</protein>
<proteinExistence type="predicted"/>
<keyword evidence="1" id="KW-0812">Transmembrane</keyword>
<dbReference type="RefSeq" id="WP_026633119.1">
    <property type="nucleotide sequence ID" value="NZ_FONH01000004.1"/>
</dbReference>
<dbReference type="Pfam" id="PF04307">
    <property type="entry name" value="YdjM"/>
    <property type="match status" value="1"/>
</dbReference>
<dbReference type="AlphaFoldDB" id="A0A1I2DTX0"/>
<keyword evidence="1" id="KW-0472">Membrane</keyword>
<dbReference type="PANTHER" id="PTHR35531:SF1">
    <property type="entry name" value="INNER MEMBRANE PROTEIN YBCI-RELATED"/>
    <property type="match status" value="1"/>
</dbReference>
<accession>A0A1I2DTX0</accession>
<gene>
    <name evidence="2" type="ORF">SAMN02799615_01809</name>
</gene>
<dbReference type="EMBL" id="FONH01000004">
    <property type="protein sequence ID" value="SFE83859.1"/>
    <property type="molecule type" value="Genomic_DNA"/>
</dbReference>
<dbReference type="Proteomes" id="UP000199477">
    <property type="component" value="Unassembled WGS sequence"/>
</dbReference>
<keyword evidence="3" id="KW-1185">Reference proteome</keyword>